<accession>A0ABY8L4U6</accession>
<dbReference type="PANTHER" id="PTHR34204:SF2">
    <property type="entry name" value="RNA-BINDING ASCH DOMAIN PROTEIN"/>
    <property type="match status" value="1"/>
</dbReference>
<name>A0ABY8L4U6_9FLAO</name>
<gene>
    <name evidence="1" type="ORF">P8625_04635</name>
</gene>
<evidence type="ECO:0000313" key="2">
    <source>
        <dbReference type="Proteomes" id="UP001232001"/>
    </source>
</evidence>
<dbReference type="RefSeq" id="WP_279652317.1">
    <property type="nucleotide sequence ID" value="NZ_CP122539.1"/>
</dbReference>
<dbReference type="PANTHER" id="PTHR34204">
    <property type="entry name" value="RNA-BINDING ASCH DOMAIN PROTEIN"/>
    <property type="match status" value="1"/>
</dbReference>
<evidence type="ECO:0000313" key="1">
    <source>
        <dbReference type="EMBL" id="WGH76451.1"/>
    </source>
</evidence>
<proteinExistence type="predicted"/>
<sequence length="221" mass="26565">MKKEELYSKLLFIREELNKGKSEHYLVKCKNEHLKKFTKNLYEYHLNETVLNKYTLPNFEEEVKVDRNKTYRKFLFMLEEEELCNSHHKFDKTKIEDFLVVLGQRLTSASARSEEAIPPLDSDLLIASFQSYNTQISKAARALEKHSERSTQNFWGIVKGKPKEKEEKVREILNYIFKNKTWWNVYCHFQHELVYEIRIPSGHGIRWKMKNFDFIGFVEPF</sequence>
<dbReference type="Proteomes" id="UP001232001">
    <property type="component" value="Chromosome"/>
</dbReference>
<protein>
    <submittedName>
        <fullName evidence="1">Uncharacterized protein</fullName>
    </submittedName>
</protein>
<keyword evidence="2" id="KW-1185">Reference proteome</keyword>
<reference evidence="1 2" key="1">
    <citation type="submission" date="2023-04" db="EMBL/GenBank/DDBJ databases">
        <title>Tenacibaculum tangerinum sp. nov., isolated from sea tidal flat of South Korea.</title>
        <authorList>
            <person name="Lee S.H."/>
            <person name="Kim J.-J."/>
        </authorList>
    </citation>
    <scope>NUCLEOTIDE SEQUENCE [LARGE SCALE GENOMIC DNA]</scope>
    <source>
        <strain evidence="1 2">GRR-S3-23</strain>
    </source>
</reference>
<dbReference type="EMBL" id="CP122539">
    <property type="protein sequence ID" value="WGH76451.1"/>
    <property type="molecule type" value="Genomic_DNA"/>
</dbReference>
<organism evidence="1 2">
    <name type="scientific">Tenacibaculum tangerinum</name>
    <dbReference type="NCBI Taxonomy" id="3038772"/>
    <lineage>
        <taxon>Bacteria</taxon>
        <taxon>Pseudomonadati</taxon>
        <taxon>Bacteroidota</taxon>
        <taxon>Flavobacteriia</taxon>
        <taxon>Flavobacteriales</taxon>
        <taxon>Flavobacteriaceae</taxon>
        <taxon>Tenacibaculum</taxon>
    </lineage>
</organism>